<dbReference type="EMBL" id="JBHSKF010000018">
    <property type="protein sequence ID" value="MFC5290746.1"/>
    <property type="molecule type" value="Genomic_DNA"/>
</dbReference>
<reference evidence="5" key="1">
    <citation type="journal article" date="2019" name="Int. J. Syst. Evol. Microbiol.">
        <title>The Global Catalogue of Microorganisms (GCM) 10K type strain sequencing project: providing services to taxonomists for standard genome sequencing and annotation.</title>
        <authorList>
            <consortium name="The Broad Institute Genomics Platform"/>
            <consortium name="The Broad Institute Genome Sequencing Center for Infectious Disease"/>
            <person name="Wu L."/>
            <person name="Ma J."/>
        </authorList>
    </citation>
    <scope>NUCLEOTIDE SEQUENCE [LARGE SCALE GENOMIC DNA]</scope>
    <source>
        <strain evidence="5">CCUG 59778</strain>
    </source>
</reference>
<evidence type="ECO:0000259" key="3">
    <source>
        <dbReference type="Pfam" id="PF23771"/>
    </source>
</evidence>
<feature type="domain" description="DUF7168" evidence="3">
    <location>
        <begin position="237"/>
        <end position="327"/>
    </location>
</feature>
<dbReference type="RefSeq" id="WP_378250641.1">
    <property type="nucleotide sequence ID" value="NZ_JBHSKF010000018.1"/>
</dbReference>
<name>A0ABW0EX41_9PSEU</name>
<protein>
    <submittedName>
        <fullName evidence="4">DUF2786 domain-containing protein</fullName>
    </submittedName>
</protein>
<feature type="domain" description="DUF2786" evidence="2">
    <location>
        <begin position="173"/>
        <end position="209"/>
    </location>
</feature>
<accession>A0ABW0EX41</accession>
<dbReference type="Pfam" id="PF23771">
    <property type="entry name" value="DUF7168"/>
    <property type="match status" value="1"/>
</dbReference>
<evidence type="ECO:0000259" key="2">
    <source>
        <dbReference type="Pfam" id="PF10979"/>
    </source>
</evidence>
<keyword evidence="5" id="KW-1185">Reference proteome</keyword>
<feature type="region of interest" description="Disordered" evidence="1">
    <location>
        <begin position="354"/>
        <end position="382"/>
    </location>
</feature>
<dbReference type="InterPro" id="IPR024498">
    <property type="entry name" value="DUF2786"/>
</dbReference>
<dbReference type="Pfam" id="PF10979">
    <property type="entry name" value="DUF2786"/>
    <property type="match status" value="1"/>
</dbReference>
<dbReference type="InterPro" id="IPR055592">
    <property type="entry name" value="DUF7168"/>
</dbReference>
<organism evidence="4 5">
    <name type="scientific">Actinokineospora guangxiensis</name>
    <dbReference type="NCBI Taxonomy" id="1490288"/>
    <lineage>
        <taxon>Bacteria</taxon>
        <taxon>Bacillati</taxon>
        <taxon>Actinomycetota</taxon>
        <taxon>Actinomycetes</taxon>
        <taxon>Pseudonocardiales</taxon>
        <taxon>Pseudonocardiaceae</taxon>
        <taxon>Actinokineospora</taxon>
    </lineage>
</organism>
<dbReference type="Proteomes" id="UP001596157">
    <property type="component" value="Unassembled WGS sequence"/>
</dbReference>
<evidence type="ECO:0000256" key="1">
    <source>
        <dbReference type="SAM" id="MobiDB-lite"/>
    </source>
</evidence>
<gene>
    <name evidence="4" type="ORF">ACFPM7_27160</name>
</gene>
<comment type="caution">
    <text evidence="4">The sequence shown here is derived from an EMBL/GenBank/DDBJ whole genome shotgun (WGS) entry which is preliminary data.</text>
</comment>
<evidence type="ECO:0000313" key="5">
    <source>
        <dbReference type="Proteomes" id="UP001596157"/>
    </source>
</evidence>
<evidence type="ECO:0000313" key="4">
    <source>
        <dbReference type="EMBL" id="MFC5290746.1"/>
    </source>
</evidence>
<proteinExistence type="predicted"/>
<sequence>MRTHDRADRVSAALLAARLTESAQVRARGGAPDTAALAEHGPTVVGAAATAALTRALADLWNRGWTPADVTAAIPKALADLAADAIAADTARHPAAHLHPRWQAQARAAGPVWWRRGEPHLPQWANRAGVPLAVAVERLIDVLAEFAALPALPALLPPPGRPGPIRERTVDGRVVARVKALLAKAESTAFPQEAEALSAKAQELMARHAFAEAADDTGPPRAAADRIWLEQPYVQSKAQLVDAVAEANRCRAVFYPRLGCVVLVGHEPDLELVALLSRSLGVQATRALAAAPGRTRAYRNAFLAGYAHRVRGRLALATAAATDARALPVLARRDRVVEQTCAALFPDLRARRGTVSSPTGWGAGQAAAEQADLLPSRRRVAG</sequence>